<keyword evidence="4" id="KW-1185">Reference proteome</keyword>
<evidence type="ECO:0000256" key="1">
    <source>
        <dbReference type="SAM" id="Phobius"/>
    </source>
</evidence>
<sequence length="330" mass="37269">MAIYQAFISYAHADVKLVDKLHHVLENMRVPLFGNSQKRLFPIFRDADELPTSANLADSLNLALANSTYLIVIVSEKSLASSWVAKEVEFFSVHNPQDKLIFVTLDDAYQHQEHRNHIITRLIQQSTTLKYEHTASGMNDLKIEIASIMTGHSQARLKRHLRIGSLLKVFTGILSIGLLLFILFWVAVSTSILFNLKEMISGYKDVEDVSTLEAITQIIAMMVDDQDAESQVSTDSSCQVFSITEVKYQEQVNTTTKYLSRMTAELRTDGTEANDMSPMISYLISEYLRLDECASDDIKASFSDERERMQGLIDETYKLLERHGVAVAGD</sequence>
<accession>A0ABT7SS89</accession>
<dbReference type="InterPro" id="IPR035897">
    <property type="entry name" value="Toll_tir_struct_dom_sf"/>
</dbReference>
<evidence type="ECO:0000313" key="3">
    <source>
        <dbReference type="EMBL" id="MDM7859035.1"/>
    </source>
</evidence>
<dbReference type="SMART" id="SM00255">
    <property type="entry name" value="TIR"/>
    <property type="match status" value="1"/>
</dbReference>
<dbReference type="EMBL" id="JAUCBP010000001">
    <property type="protein sequence ID" value="MDM7859035.1"/>
    <property type="molecule type" value="Genomic_DNA"/>
</dbReference>
<dbReference type="Pfam" id="PF13676">
    <property type="entry name" value="TIR_2"/>
    <property type="match status" value="1"/>
</dbReference>
<proteinExistence type="predicted"/>
<evidence type="ECO:0000259" key="2">
    <source>
        <dbReference type="PROSITE" id="PS50104"/>
    </source>
</evidence>
<keyword evidence="3" id="KW-0675">Receptor</keyword>
<dbReference type="Gene3D" id="3.40.50.10140">
    <property type="entry name" value="Toll/interleukin-1 receptor homology (TIR) domain"/>
    <property type="match status" value="1"/>
</dbReference>
<organism evidence="3 4">
    <name type="scientific">Alteromonas arenosi</name>
    <dbReference type="NCBI Taxonomy" id="3055817"/>
    <lineage>
        <taxon>Bacteria</taxon>
        <taxon>Pseudomonadati</taxon>
        <taxon>Pseudomonadota</taxon>
        <taxon>Gammaproteobacteria</taxon>
        <taxon>Alteromonadales</taxon>
        <taxon>Alteromonadaceae</taxon>
        <taxon>Alteromonas/Salinimonas group</taxon>
        <taxon>Alteromonas</taxon>
    </lineage>
</organism>
<keyword evidence="1" id="KW-1133">Transmembrane helix</keyword>
<reference evidence="3 4" key="1">
    <citation type="submission" date="2023-06" db="EMBL/GenBank/DDBJ databases">
        <title>Alteromonas sp. ASW11-36 isolated from intertidal sand.</title>
        <authorList>
            <person name="Li Y."/>
        </authorList>
    </citation>
    <scope>NUCLEOTIDE SEQUENCE [LARGE SCALE GENOMIC DNA]</scope>
    <source>
        <strain evidence="3 4">ASW11-36</strain>
    </source>
</reference>
<dbReference type="PROSITE" id="PS50104">
    <property type="entry name" value="TIR"/>
    <property type="match status" value="1"/>
</dbReference>
<dbReference type="SUPFAM" id="SSF52200">
    <property type="entry name" value="Toll/Interleukin receptor TIR domain"/>
    <property type="match status" value="1"/>
</dbReference>
<name>A0ABT7SS89_9ALTE</name>
<feature type="transmembrane region" description="Helical" evidence="1">
    <location>
        <begin position="166"/>
        <end position="188"/>
    </location>
</feature>
<gene>
    <name evidence="3" type="ORF">QTP81_00270</name>
</gene>
<dbReference type="RefSeq" id="WP_289362928.1">
    <property type="nucleotide sequence ID" value="NZ_JAUCBP010000001.1"/>
</dbReference>
<evidence type="ECO:0000313" key="4">
    <source>
        <dbReference type="Proteomes" id="UP001234343"/>
    </source>
</evidence>
<protein>
    <submittedName>
        <fullName evidence="3">Toll/interleukin-1 receptor domain-containing protein</fullName>
    </submittedName>
</protein>
<keyword evidence="1" id="KW-0812">Transmembrane</keyword>
<feature type="domain" description="TIR" evidence="2">
    <location>
        <begin position="2"/>
        <end position="126"/>
    </location>
</feature>
<dbReference type="InterPro" id="IPR000157">
    <property type="entry name" value="TIR_dom"/>
</dbReference>
<comment type="caution">
    <text evidence="3">The sequence shown here is derived from an EMBL/GenBank/DDBJ whole genome shotgun (WGS) entry which is preliminary data.</text>
</comment>
<dbReference type="Proteomes" id="UP001234343">
    <property type="component" value="Unassembled WGS sequence"/>
</dbReference>
<keyword evidence="1" id="KW-0472">Membrane</keyword>